<evidence type="ECO:0000259" key="2">
    <source>
        <dbReference type="Pfam" id="PF26640"/>
    </source>
</evidence>
<dbReference type="Proteomes" id="UP000700596">
    <property type="component" value="Unassembled WGS sequence"/>
</dbReference>
<dbReference type="AlphaFoldDB" id="A0A9P9ITR4"/>
<dbReference type="OrthoDB" id="674604at2759"/>
<organism evidence="3 4">
    <name type="scientific">Dendryphion nanum</name>
    <dbReference type="NCBI Taxonomy" id="256645"/>
    <lineage>
        <taxon>Eukaryota</taxon>
        <taxon>Fungi</taxon>
        <taxon>Dikarya</taxon>
        <taxon>Ascomycota</taxon>
        <taxon>Pezizomycotina</taxon>
        <taxon>Dothideomycetes</taxon>
        <taxon>Pleosporomycetidae</taxon>
        <taxon>Pleosporales</taxon>
        <taxon>Torulaceae</taxon>
        <taxon>Dendryphion</taxon>
    </lineage>
</organism>
<evidence type="ECO:0000313" key="4">
    <source>
        <dbReference type="Proteomes" id="UP000700596"/>
    </source>
</evidence>
<dbReference type="EMBL" id="JAGMWT010000004">
    <property type="protein sequence ID" value="KAH7130790.1"/>
    <property type="molecule type" value="Genomic_DNA"/>
</dbReference>
<protein>
    <submittedName>
        <fullName evidence="3">Heterokaryon incompatibility protein-domain-containing protein</fullName>
    </submittedName>
</protein>
<dbReference type="InterPro" id="IPR058525">
    <property type="entry name" value="DUF8212"/>
</dbReference>
<dbReference type="Pfam" id="PF06985">
    <property type="entry name" value="HET"/>
    <property type="match status" value="1"/>
</dbReference>
<dbReference type="PANTHER" id="PTHR10622">
    <property type="entry name" value="HET DOMAIN-CONTAINING PROTEIN"/>
    <property type="match status" value="1"/>
</dbReference>
<dbReference type="PANTHER" id="PTHR10622:SF10">
    <property type="entry name" value="HET DOMAIN-CONTAINING PROTEIN"/>
    <property type="match status" value="1"/>
</dbReference>
<evidence type="ECO:0000313" key="3">
    <source>
        <dbReference type="EMBL" id="KAH7130790.1"/>
    </source>
</evidence>
<evidence type="ECO:0000259" key="1">
    <source>
        <dbReference type="Pfam" id="PF06985"/>
    </source>
</evidence>
<name>A0A9P9ITR4_9PLEO</name>
<sequence>MRLLNTWTLGIEEFYDHIPPYAILSHTWGSSELTFQDWQSGNAHTLPGYQKIKDFVRLARHEEFGYVWADTICIDKTNSTELFEAINSMFRWYAESAKCYAYLSDTENLQDLYRSRWFRRGWTLQELLAPSYLEFYNAAWTFLGNKGELHRTLRDITGIPERALMTFKPEDWTIAERMSWARDRETKRKEDIAYSLLGIFAVNIPLLYGEGDRAFLRLQEEIMRVSDDQSLFAWVEKNAIRESPCGLLATSPSNFTCNALDSVQWFPGFTDETIYMPYSLTNRGIQIQLSMLPFGPDHPRTYYAILGYGTKEDRAAIVVKHLVRNEYARVHADTLIMGEIPSDNHFGSRYQDVVIRQRAPMLRPSFAGEYSIIWLEYSRLRAHNISLNHVLPTHIFSPSDSVLRFDTKSAQSLVYFRYGPTGQQFTLRVDKYGECKLKAKEHGPDRTRSSFQHHSYNTGASKIFFVTGSDHDLIITARSILENPTAESGKFFTVILEAHVVPDGTEISFTNAIILMTALLGTGVTTSWSNVSAITLVSVFAIVYILLWGGITTALPTPEETVPIAESNNTTTILETYWCGKVWHWEGESVLRKNNNNCLNTPRHGMRADIINPDCGLCMFFEHRDCGGSMQWFGPGERHIQFNSFNCIDSL</sequence>
<reference evidence="3" key="1">
    <citation type="journal article" date="2021" name="Nat. Commun.">
        <title>Genetic determinants of endophytism in the Arabidopsis root mycobiome.</title>
        <authorList>
            <person name="Mesny F."/>
            <person name="Miyauchi S."/>
            <person name="Thiergart T."/>
            <person name="Pickel B."/>
            <person name="Atanasova L."/>
            <person name="Karlsson M."/>
            <person name="Huettel B."/>
            <person name="Barry K.W."/>
            <person name="Haridas S."/>
            <person name="Chen C."/>
            <person name="Bauer D."/>
            <person name="Andreopoulos W."/>
            <person name="Pangilinan J."/>
            <person name="LaButti K."/>
            <person name="Riley R."/>
            <person name="Lipzen A."/>
            <person name="Clum A."/>
            <person name="Drula E."/>
            <person name="Henrissat B."/>
            <person name="Kohler A."/>
            <person name="Grigoriev I.V."/>
            <person name="Martin F.M."/>
            <person name="Hacquard S."/>
        </authorList>
    </citation>
    <scope>NUCLEOTIDE SEQUENCE</scope>
    <source>
        <strain evidence="3">MPI-CAGE-CH-0243</strain>
    </source>
</reference>
<accession>A0A9P9ITR4</accession>
<gene>
    <name evidence="3" type="ORF">B0J11DRAFT_578299</name>
</gene>
<comment type="caution">
    <text evidence="3">The sequence shown here is derived from an EMBL/GenBank/DDBJ whole genome shotgun (WGS) entry which is preliminary data.</text>
</comment>
<keyword evidence="4" id="KW-1185">Reference proteome</keyword>
<dbReference type="Pfam" id="PF26640">
    <property type="entry name" value="DUF8212"/>
    <property type="match status" value="1"/>
</dbReference>
<dbReference type="InterPro" id="IPR010730">
    <property type="entry name" value="HET"/>
</dbReference>
<proteinExistence type="predicted"/>
<feature type="domain" description="DUF8212" evidence="2">
    <location>
        <begin position="213"/>
        <end position="237"/>
    </location>
</feature>
<feature type="domain" description="Heterokaryon incompatibility" evidence="1">
    <location>
        <begin position="21"/>
        <end position="108"/>
    </location>
</feature>